<organism evidence="1">
    <name type="scientific">marine metagenome</name>
    <dbReference type="NCBI Taxonomy" id="408172"/>
    <lineage>
        <taxon>unclassified sequences</taxon>
        <taxon>metagenomes</taxon>
        <taxon>ecological metagenomes</taxon>
    </lineage>
</organism>
<dbReference type="AlphaFoldDB" id="A0A382RZV4"/>
<name>A0A382RZV4_9ZZZZ</name>
<accession>A0A382RZV4</accession>
<reference evidence="1" key="1">
    <citation type="submission" date="2018-05" db="EMBL/GenBank/DDBJ databases">
        <authorList>
            <person name="Lanie J.A."/>
            <person name="Ng W.-L."/>
            <person name="Kazmierczak K.M."/>
            <person name="Andrzejewski T.M."/>
            <person name="Davidsen T.M."/>
            <person name="Wayne K.J."/>
            <person name="Tettelin H."/>
            <person name="Glass J.I."/>
            <person name="Rusch D."/>
            <person name="Podicherti R."/>
            <person name="Tsui H.-C.T."/>
            <person name="Winkler M.E."/>
        </authorList>
    </citation>
    <scope>NUCLEOTIDE SEQUENCE</scope>
</reference>
<gene>
    <name evidence="1" type="ORF">METZ01_LOCUS356073</name>
</gene>
<proteinExistence type="predicted"/>
<sequence length="121" mass="13508">MQKPIISLYVIFAFFFTASFAGAEGITSKISVPDTSTTVNNESKTKCDQLDFINVYNETGHPDLPYLLQANQKACLDKCSQAFDTCMNGAGNSPDGKFRCEDKRRMCTLGCNNEWYPKLNL</sequence>
<evidence type="ECO:0000313" key="1">
    <source>
        <dbReference type="EMBL" id="SVD03219.1"/>
    </source>
</evidence>
<protein>
    <submittedName>
        <fullName evidence="1">Uncharacterized protein</fullName>
    </submittedName>
</protein>
<dbReference type="EMBL" id="UINC01125411">
    <property type="protein sequence ID" value="SVD03219.1"/>
    <property type="molecule type" value="Genomic_DNA"/>
</dbReference>